<dbReference type="InterPro" id="IPR043504">
    <property type="entry name" value="Peptidase_S1_PA_chymotrypsin"/>
</dbReference>
<dbReference type="PANTHER" id="PTHR24260">
    <property type="match status" value="1"/>
</dbReference>
<dbReference type="Gene3D" id="2.40.10.10">
    <property type="entry name" value="Trypsin-like serine proteases"/>
    <property type="match status" value="1"/>
</dbReference>
<dbReference type="PRINTS" id="PR00722">
    <property type="entry name" value="CHYMOTRYPSIN"/>
</dbReference>
<dbReference type="InterPro" id="IPR001254">
    <property type="entry name" value="Trypsin_dom"/>
</dbReference>
<dbReference type="InterPro" id="IPR018114">
    <property type="entry name" value="TRYPSIN_HIS"/>
</dbReference>
<dbReference type="InterPro" id="IPR009003">
    <property type="entry name" value="Peptidase_S1_PA"/>
</dbReference>
<dbReference type="GO" id="GO:0004252">
    <property type="term" value="F:serine-type endopeptidase activity"/>
    <property type="evidence" value="ECO:0007669"/>
    <property type="project" value="InterPro"/>
</dbReference>
<evidence type="ECO:0000313" key="3">
    <source>
        <dbReference type="Proteomes" id="UP000001353"/>
    </source>
</evidence>
<protein>
    <submittedName>
        <fullName evidence="2">Serine protease-like protein</fullName>
    </submittedName>
</protein>
<dbReference type="RefSeq" id="WP_013961922.1">
    <property type="nucleotide sequence ID" value="NC_015730.1"/>
</dbReference>
<proteinExistence type="predicted"/>
<dbReference type="InterPro" id="IPR051333">
    <property type="entry name" value="CLIP_Serine_Protease"/>
</dbReference>
<name>F7ZKY4_ROSLO</name>
<dbReference type="SUPFAM" id="SSF50494">
    <property type="entry name" value="Trypsin-like serine proteases"/>
    <property type="match status" value="1"/>
</dbReference>
<dbReference type="HOGENOM" id="CLU_071546_1_0_5"/>
<dbReference type="AlphaFoldDB" id="F7ZKY4"/>
<dbReference type="MEROPS" id="S01.260"/>
<reference evidence="2 3" key="1">
    <citation type="journal article" date="2011" name="BMC Genomics">
        <title>Comparative genome analysis and genome-guided physiological analysis of Roseobacter litoralis.</title>
        <authorList>
            <person name="Kalhoefer D."/>
            <person name="Thole S."/>
            <person name="Voget S."/>
            <person name="Lehmann R."/>
            <person name="Liesegang H."/>
            <person name="Wollher A."/>
            <person name="Daniel R."/>
            <person name="Simon M."/>
            <person name="Brinkhoff T."/>
        </authorList>
    </citation>
    <scope>NUCLEOTIDE SEQUENCE [LARGE SCALE GENOMIC DNA]</scope>
    <source>
        <strain evidence="3">ATCC 49566 / DSM 6996 / JCM 21268 / NBRC 15278 / OCh 149</strain>
    </source>
</reference>
<evidence type="ECO:0000313" key="2">
    <source>
        <dbReference type="EMBL" id="AEI93995.1"/>
    </source>
</evidence>
<sequence length="273" mass="29742">MRAWSRDVKKRLPRPITTAFRHKTAQRRTWRVNLGAMSAICALCFSQVPQGIAGPLPMLDAESRQQWQAVGRVNGAGFRNTSGCSGTLVAPDLVLTAAHCVTSDGRLWSERHFLAGWFRGEFTAHRVSKDIQIHPLYALTTGAPKFAYDIAMIRLLEPIERALLPPVDLLPRNAVSGSTGLLLGYQNTRPHALSGAAGCPRKPLRASKWVIYGCEVISGTSGGAVMVETQTGWKLGAVIVARQGAAGEALAVPVNDWIRDAVKEAQKREDLRK</sequence>
<dbReference type="PANTHER" id="PTHR24260:SF136">
    <property type="entry name" value="GH08193P-RELATED"/>
    <property type="match status" value="1"/>
</dbReference>
<dbReference type="SMART" id="SM00020">
    <property type="entry name" value="Tryp_SPc"/>
    <property type="match status" value="1"/>
</dbReference>
<dbReference type="InterPro" id="IPR001314">
    <property type="entry name" value="Peptidase_S1A"/>
</dbReference>
<dbReference type="EMBL" id="CP002623">
    <property type="protein sequence ID" value="AEI93995.1"/>
    <property type="molecule type" value="Genomic_DNA"/>
</dbReference>
<dbReference type="GO" id="GO:0006508">
    <property type="term" value="P:proteolysis"/>
    <property type="evidence" value="ECO:0007669"/>
    <property type="project" value="UniProtKB-KW"/>
</dbReference>
<gene>
    <name evidence="2" type="ordered locus">RLO149_c020110</name>
</gene>
<dbReference type="Proteomes" id="UP000001353">
    <property type="component" value="Chromosome"/>
</dbReference>
<dbReference type="KEGG" id="rli:RLO149_c020110"/>
<feature type="domain" description="Peptidase S1" evidence="1">
    <location>
        <begin position="52"/>
        <end position="263"/>
    </location>
</feature>
<evidence type="ECO:0000259" key="1">
    <source>
        <dbReference type="PROSITE" id="PS50240"/>
    </source>
</evidence>
<dbReference type="PROSITE" id="PS50240">
    <property type="entry name" value="TRYPSIN_DOM"/>
    <property type="match status" value="1"/>
</dbReference>
<dbReference type="Pfam" id="PF00089">
    <property type="entry name" value="Trypsin"/>
    <property type="match status" value="1"/>
</dbReference>
<dbReference type="PROSITE" id="PS00134">
    <property type="entry name" value="TRYPSIN_HIS"/>
    <property type="match status" value="1"/>
</dbReference>
<accession>F7ZKY4</accession>
<dbReference type="STRING" id="391595.RLO149_c020110"/>
<dbReference type="eggNOG" id="COG3591">
    <property type="taxonomic scope" value="Bacteria"/>
</dbReference>
<keyword evidence="3" id="KW-1185">Reference proteome</keyword>
<organism evidence="2 3">
    <name type="scientific">Roseobacter litoralis (strain ATCC 49566 / DSM 6996 / JCM 21268 / NBRC 15278 / OCh 149)</name>
    <dbReference type="NCBI Taxonomy" id="391595"/>
    <lineage>
        <taxon>Bacteria</taxon>
        <taxon>Pseudomonadati</taxon>
        <taxon>Pseudomonadota</taxon>
        <taxon>Alphaproteobacteria</taxon>
        <taxon>Rhodobacterales</taxon>
        <taxon>Roseobacteraceae</taxon>
        <taxon>Roseobacter</taxon>
    </lineage>
</organism>